<dbReference type="Proteomes" id="UP000008084">
    <property type="component" value="Plasmid pYV03"/>
</dbReference>
<evidence type="ECO:0000259" key="1">
    <source>
        <dbReference type="Pfam" id="PF01526"/>
    </source>
</evidence>
<dbReference type="AlphaFoldDB" id="A0A0H3NZU8"/>
<dbReference type="GeneID" id="93916998"/>
<dbReference type="GO" id="GO:0004803">
    <property type="term" value="F:transposase activity"/>
    <property type="evidence" value="ECO:0007669"/>
    <property type="project" value="InterPro"/>
</dbReference>
<evidence type="ECO:0000313" key="2">
    <source>
        <dbReference type="EMBL" id="CBY78122.1"/>
    </source>
</evidence>
<dbReference type="EMBL" id="FR745874">
    <property type="protein sequence ID" value="CBY78122.1"/>
    <property type="molecule type" value="Genomic_DNA"/>
</dbReference>
<dbReference type="PATRIC" id="fig|930944.6.peg.4351"/>
<dbReference type="HOGENOM" id="CLU_089914_0_0_6"/>
<proteinExistence type="predicted"/>
<evidence type="ECO:0000313" key="3">
    <source>
        <dbReference type="Proteomes" id="UP000008084"/>
    </source>
</evidence>
<protein>
    <submittedName>
        <fullName evidence="2">Transposase</fullName>
    </submittedName>
</protein>
<sequence length="283" mass="32732">MPRRQILSSEEKERLLVVPDDDVLLTRMCFLSEHDLALINKHRRPANRLGFAVLLCYLRGPGFPPDKNISPHDGVVSRLAAHLKLQPDLWAEYASREVTRWEHLAELYRYLELSPFNRALQKACIRHLYPKQNGLAKALREIGRIERSLFMLDWFRDPSLRRRVQAGLNKGEARNALARAVFMHRLGEIRDRGLENQSYRASGLTLLTAAISLWNTVYIERAIDSLKRKGIPFNDQLISHLSPLGWEHINLSGDYVWRTNLKLGQGKYRSLRSVDSSLYKKQA</sequence>
<geneLocation type="plasmid" evidence="2 3">
    <name>pYV03</name>
</geneLocation>
<dbReference type="Pfam" id="PF01526">
    <property type="entry name" value="DDE_Tnp_Tn3"/>
    <property type="match status" value="1"/>
</dbReference>
<dbReference type="GO" id="GO:0006313">
    <property type="term" value="P:DNA transposition"/>
    <property type="evidence" value="ECO:0007669"/>
    <property type="project" value="InterPro"/>
</dbReference>
<reference evidence="2 3" key="1">
    <citation type="journal article" date="2011" name="J. Bacteriol.">
        <title>Complete genome sequence of Yersinia enterocolitica subsp. palearctica serogroup O:3.</title>
        <authorList>
            <person name="Batzilla J."/>
            <person name="Hoper D."/>
            <person name="Antonenka U."/>
            <person name="Heesemann J."/>
            <person name="Rakin A."/>
        </authorList>
    </citation>
    <scope>NUCLEOTIDE SEQUENCE [LARGE SCALE GENOMIC DNA]</scope>
    <source>
        <strain evidence="3">DSM 13030 / CIP 106945 / Y11</strain>
        <plasmid evidence="2 3">pYV03</plasmid>
    </source>
</reference>
<keyword evidence="2" id="KW-0614">Plasmid</keyword>
<organism evidence="2 3">
    <name type="scientific">Yersinia enterocolitica subsp. palearctica serotype O:3 (strain DSM 13030 / CIP 106945 / Y11)</name>
    <dbReference type="NCBI Taxonomy" id="930944"/>
    <lineage>
        <taxon>Bacteria</taxon>
        <taxon>Pseudomonadati</taxon>
        <taxon>Pseudomonadota</taxon>
        <taxon>Gammaproteobacteria</taxon>
        <taxon>Enterobacterales</taxon>
        <taxon>Yersiniaceae</taxon>
        <taxon>Yersinia</taxon>
    </lineage>
</organism>
<dbReference type="InterPro" id="IPR002513">
    <property type="entry name" value="Tn3_Tnp_DDE_dom"/>
</dbReference>
<gene>
    <name evidence="2" type="ordered locus">Y11_p0251</name>
</gene>
<feature type="domain" description="Tn3 transposase DDE" evidence="1">
    <location>
        <begin position="129"/>
        <end position="255"/>
    </location>
</feature>
<name>A0A0H3NZU8_YERE1</name>
<dbReference type="RefSeq" id="WP_010891242.1">
    <property type="nucleotide sequence ID" value="NC_017565.1"/>
</dbReference>
<dbReference type="KEGG" id="yey:Y11_p0251"/>
<accession>A0A0H3NZU8</accession>